<dbReference type="AlphaFoldDB" id="A0AA96L520"/>
<gene>
    <name evidence="3" type="ORF">RJG58_08690</name>
    <name evidence="4" type="ORF">RMP69_08690</name>
    <name evidence="1" type="ORF">RMQ65_10225</name>
    <name evidence="2" type="ORF">RMQ67_08690</name>
</gene>
<dbReference type="EMBL" id="CP134855">
    <property type="protein sequence ID" value="WNL31555.1"/>
    <property type="molecule type" value="Genomic_DNA"/>
</dbReference>
<evidence type="ECO:0000313" key="4">
    <source>
        <dbReference type="EMBL" id="WNP39797.1"/>
    </source>
</evidence>
<dbReference type="EMBL" id="CP135130">
    <property type="protein sequence ID" value="WNP37705.1"/>
    <property type="molecule type" value="Genomic_DNA"/>
</dbReference>
<protein>
    <submittedName>
        <fullName evidence="4">Uncharacterized protein</fullName>
    </submittedName>
</protein>
<name>A0AA96L520_9BACT</name>
<evidence type="ECO:0000313" key="2">
    <source>
        <dbReference type="EMBL" id="WNL31555.1"/>
    </source>
</evidence>
<dbReference type="EMBL" id="CP135131">
    <property type="protein sequence ID" value="WNP39797.1"/>
    <property type="molecule type" value="Genomic_DNA"/>
</dbReference>
<reference evidence="4" key="1">
    <citation type="submission" date="2023-09" db="EMBL/GenBank/DDBJ databases">
        <title>Arcobacter tbilisiensis sp. nov. isolated from chicken meat in Tbilisi, Georgia.</title>
        <authorList>
            <person name="Matthias R."/>
            <person name="Zautner A.E."/>
        </authorList>
    </citation>
    <scope>NUCLEOTIDE SEQUENCE</scope>
    <source>
        <strain evidence="3">LEO 101</strain>
        <strain evidence="1">LEO 49</strain>
        <strain evidence="4">LEO 50</strain>
        <strain evidence="2">LEO 53</strain>
    </source>
</reference>
<dbReference type="EMBL" id="CP134853">
    <property type="protein sequence ID" value="WNL27650.1"/>
    <property type="molecule type" value="Genomic_DNA"/>
</dbReference>
<proteinExistence type="predicted"/>
<organism evidence="4">
    <name type="scientific">Arcobacter sp. AZ-2023</name>
    <dbReference type="NCBI Taxonomy" id="3074453"/>
    <lineage>
        <taxon>Bacteria</taxon>
        <taxon>Pseudomonadati</taxon>
        <taxon>Campylobacterota</taxon>
        <taxon>Epsilonproteobacteria</taxon>
        <taxon>Campylobacterales</taxon>
        <taxon>Arcobacteraceae</taxon>
        <taxon>Arcobacter</taxon>
    </lineage>
</organism>
<sequence length="201" mass="23617">MKKYSLEFCFKGSRTYVQGPDIFDTVMKTIKNDFDLFKITDIKYAAHDMLLANANLIVTDQFNKDDFDMINSIITFKQDDIKYYAVVFQNDNKIECSNEYSEEIVRTESIIKDKIIIFENVLEDSITEIAVSMNKYFLQETETKDGKWIVTKFEYPKLINLDKIKNKTLKLELTNNFNNKLTKSTIFVNDEVVGYLYFSLI</sequence>
<evidence type="ECO:0000313" key="1">
    <source>
        <dbReference type="EMBL" id="WNL27650.1"/>
    </source>
</evidence>
<evidence type="ECO:0000313" key="3">
    <source>
        <dbReference type="EMBL" id="WNP37705.1"/>
    </source>
</evidence>
<accession>A0AA96L520</accession>